<dbReference type="EMBL" id="CADCUG010000028">
    <property type="protein sequence ID" value="CAA9319585.1"/>
    <property type="molecule type" value="Genomic_DNA"/>
</dbReference>
<dbReference type="SUPFAM" id="SSF52540">
    <property type="entry name" value="P-loop containing nucleoside triphosphate hydrolases"/>
    <property type="match status" value="1"/>
</dbReference>
<organism evidence="1">
    <name type="scientific">uncultured Nocardioidaceae bacterium</name>
    <dbReference type="NCBI Taxonomy" id="253824"/>
    <lineage>
        <taxon>Bacteria</taxon>
        <taxon>Bacillati</taxon>
        <taxon>Actinomycetota</taxon>
        <taxon>Actinomycetes</taxon>
        <taxon>Propionibacteriales</taxon>
        <taxon>Nocardioidaceae</taxon>
        <taxon>environmental samples</taxon>
    </lineage>
</organism>
<reference evidence="1" key="1">
    <citation type="submission" date="2020-02" db="EMBL/GenBank/DDBJ databases">
        <authorList>
            <person name="Meier V. D."/>
        </authorList>
    </citation>
    <scope>NUCLEOTIDE SEQUENCE</scope>
    <source>
        <strain evidence="1">AVDCRST_MAG29</strain>
    </source>
</reference>
<gene>
    <name evidence="1" type="ORF">AVDCRST_MAG29-438</name>
</gene>
<accession>A0A6J4L1F6</accession>
<name>A0A6J4L1F6_9ACTN</name>
<evidence type="ECO:0000313" key="1">
    <source>
        <dbReference type="EMBL" id="CAA9319585.1"/>
    </source>
</evidence>
<sequence length="405" mass="44039">MPTARRQVFLHVGLHKTGTTFVQHLMRANRAALLEQGVLYPGGDGFPSQIFAAWDLLGRRPRGTVGKDVRISGAWPTMAEAVAAVPVDRAPVVLLCDEHLSLATSRQARAAVESFPDADVNVIVTARDLARVVTSAWQEDVKNRGRFDWAAFVAAVRDPAQAGTNPARGFWLRQDLPAVLATWAEHLGEGRVHVVTVPAPGSGADLLVQRLGALVGYDAARLTQPAKWANENVGLVGTELLRRLSPRLAHLDARRFDKVVKLTVVRHLAAELDPVRHALTEEELAWAVQRGAEMTRAVREAGYPVVGDLDDLVPHALSGRRPADVTPEELVEASLVGLAGLGDEYANSWWANRKPDSATDSTALARGTSALRALQYRGRRVAAQVADRNALVGRLAGEYVRRRTR</sequence>
<dbReference type="AlphaFoldDB" id="A0A6J4L1F6"/>
<dbReference type="InterPro" id="IPR027417">
    <property type="entry name" value="P-loop_NTPase"/>
</dbReference>
<dbReference type="Gene3D" id="3.40.50.300">
    <property type="entry name" value="P-loop containing nucleotide triphosphate hydrolases"/>
    <property type="match status" value="1"/>
</dbReference>
<protein>
    <submittedName>
        <fullName evidence="1">Uncharacterized protein</fullName>
    </submittedName>
</protein>
<proteinExistence type="predicted"/>